<dbReference type="InterPro" id="IPR033454">
    <property type="entry name" value="RecG_wedge"/>
</dbReference>
<gene>
    <name evidence="19" type="ORF">CVT63_06140</name>
</gene>
<keyword evidence="10 15" id="KW-0234">DNA repair</keyword>
<keyword evidence="4 15" id="KW-0227">DNA damage</keyword>
<dbReference type="CDD" id="cd17992">
    <property type="entry name" value="DEXHc_RecG"/>
    <property type="match status" value="1"/>
</dbReference>
<comment type="catalytic activity">
    <reaction evidence="14 15">
        <text>ATP + H2O = ADP + phosphate + H(+)</text>
        <dbReference type="Rhea" id="RHEA:13065"/>
        <dbReference type="ChEBI" id="CHEBI:15377"/>
        <dbReference type="ChEBI" id="CHEBI:15378"/>
        <dbReference type="ChEBI" id="CHEBI:30616"/>
        <dbReference type="ChEBI" id="CHEBI:43474"/>
        <dbReference type="ChEBI" id="CHEBI:456216"/>
        <dbReference type="EC" id="5.6.2.4"/>
    </reaction>
</comment>
<keyword evidence="6 15" id="KW-0347">Helicase</keyword>
<dbReference type="NCBIfam" id="NF008168">
    <property type="entry name" value="PRK10917.2-2"/>
    <property type="match status" value="1"/>
</dbReference>
<evidence type="ECO:0000313" key="20">
    <source>
        <dbReference type="Proteomes" id="UP000233654"/>
    </source>
</evidence>
<evidence type="ECO:0000256" key="13">
    <source>
        <dbReference type="ARBA" id="ARBA00034808"/>
    </source>
</evidence>
<evidence type="ECO:0000256" key="10">
    <source>
        <dbReference type="ARBA" id="ARBA00023204"/>
    </source>
</evidence>
<dbReference type="Pfam" id="PF19833">
    <property type="entry name" value="RecG_dom3_C"/>
    <property type="match status" value="1"/>
</dbReference>
<evidence type="ECO:0000256" key="4">
    <source>
        <dbReference type="ARBA" id="ARBA00022763"/>
    </source>
</evidence>
<evidence type="ECO:0000256" key="2">
    <source>
        <dbReference type="ARBA" id="ARBA00017846"/>
    </source>
</evidence>
<accession>A0A2N3G4Y1</accession>
<dbReference type="Proteomes" id="UP000233654">
    <property type="component" value="Unassembled WGS sequence"/>
</dbReference>
<dbReference type="PROSITE" id="PS51194">
    <property type="entry name" value="HELICASE_CTER"/>
    <property type="match status" value="1"/>
</dbReference>
<keyword evidence="9 15" id="KW-0233">DNA recombination</keyword>
<dbReference type="SUPFAM" id="SSF52540">
    <property type="entry name" value="P-loop containing nucleoside triphosphate hydrolases"/>
    <property type="match status" value="2"/>
</dbReference>
<dbReference type="Gene3D" id="3.40.50.300">
    <property type="entry name" value="P-loop containing nucleotide triphosphate hydrolases"/>
    <property type="match status" value="2"/>
</dbReference>
<keyword evidence="3 15" id="KW-0547">Nucleotide-binding</keyword>
<dbReference type="InterPro" id="IPR014001">
    <property type="entry name" value="Helicase_ATP-bd"/>
</dbReference>
<dbReference type="InterPro" id="IPR012340">
    <property type="entry name" value="NA-bd_OB-fold"/>
</dbReference>
<comment type="catalytic activity">
    <reaction evidence="12 15">
        <text>Couples ATP hydrolysis with the unwinding of duplex DNA by translocating in the 3'-5' direction.</text>
        <dbReference type="EC" id="5.6.2.4"/>
    </reaction>
</comment>
<feature type="domain" description="Helicase ATP-binding" evidence="17">
    <location>
        <begin position="323"/>
        <end position="480"/>
    </location>
</feature>
<feature type="region of interest" description="Disordered" evidence="16">
    <location>
        <begin position="9"/>
        <end position="40"/>
    </location>
</feature>
<dbReference type="GO" id="GO:0005524">
    <property type="term" value="F:ATP binding"/>
    <property type="evidence" value="ECO:0007669"/>
    <property type="project" value="UniProtKB-KW"/>
</dbReference>
<proteinExistence type="inferred from homology"/>
<dbReference type="GO" id="GO:0006310">
    <property type="term" value="P:DNA recombination"/>
    <property type="evidence" value="ECO:0007669"/>
    <property type="project" value="UniProtKB-UniRule"/>
</dbReference>
<evidence type="ECO:0000256" key="7">
    <source>
        <dbReference type="ARBA" id="ARBA00022840"/>
    </source>
</evidence>
<keyword evidence="5 15" id="KW-0378">Hydrolase</keyword>
<feature type="domain" description="Helicase C-terminal" evidence="18">
    <location>
        <begin position="513"/>
        <end position="663"/>
    </location>
</feature>
<dbReference type="Gene3D" id="2.40.50.140">
    <property type="entry name" value="Nucleic acid-binding proteins"/>
    <property type="match status" value="1"/>
</dbReference>
<dbReference type="Pfam" id="PF17191">
    <property type="entry name" value="RecG_wedge"/>
    <property type="match status" value="1"/>
</dbReference>
<reference evidence="19 20" key="1">
    <citation type="journal article" date="2017" name="ISME J.">
        <title>Potential for microbial H2 and metal transformations associated with novel bacteria and archaea in deep terrestrial subsurface sediments.</title>
        <authorList>
            <person name="Hernsdorf A.W."/>
            <person name="Amano Y."/>
            <person name="Miyakawa K."/>
            <person name="Ise K."/>
            <person name="Suzuki Y."/>
            <person name="Anantharaman K."/>
            <person name="Probst A."/>
            <person name="Burstein D."/>
            <person name="Thomas B.C."/>
            <person name="Banfield J.F."/>
        </authorList>
    </citation>
    <scope>NUCLEOTIDE SEQUENCE [LARGE SCALE GENOMIC DNA]</scope>
    <source>
        <strain evidence="19">HGW-Actinobacteria-3</strain>
    </source>
</reference>
<evidence type="ECO:0000256" key="16">
    <source>
        <dbReference type="SAM" id="MobiDB-lite"/>
    </source>
</evidence>
<keyword evidence="7 15" id="KW-0067">ATP-binding</keyword>
<dbReference type="PROSITE" id="PS51192">
    <property type="entry name" value="HELICASE_ATP_BIND_1"/>
    <property type="match status" value="1"/>
</dbReference>
<comment type="caution">
    <text evidence="19">The sequence shown here is derived from an EMBL/GenBank/DDBJ whole genome shotgun (WGS) entry which is preliminary data.</text>
</comment>
<evidence type="ECO:0000256" key="1">
    <source>
        <dbReference type="ARBA" id="ARBA00007504"/>
    </source>
</evidence>
<evidence type="ECO:0000256" key="12">
    <source>
        <dbReference type="ARBA" id="ARBA00034617"/>
    </source>
</evidence>
<dbReference type="InterPro" id="IPR047112">
    <property type="entry name" value="RecG/Mfd"/>
</dbReference>
<comment type="similarity">
    <text evidence="1 15">Belongs to the helicase family. RecG subfamily.</text>
</comment>
<dbReference type="SUPFAM" id="SSF50249">
    <property type="entry name" value="Nucleic acid-binding proteins"/>
    <property type="match status" value="1"/>
</dbReference>
<dbReference type="Pfam" id="PF00270">
    <property type="entry name" value="DEAD"/>
    <property type="match status" value="1"/>
</dbReference>
<dbReference type="GO" id="GO:0003677">
    <property type="term" value="F:DNA binding"/>
    <property type="evidence" value="ECO:0007669"/>
    <property type="project" value="UniProtKB-KW"/>
</dbReference>
<dbReference type="GO" id="GO:0016887">
    <property type="term" value="F:ATP hydrolysis activity"/>
    <property type="evidence" value="ECO:0007669"/>
    <property type="project" value="RHEA"/>
</dbReference>
<dbReference type="NCBIfam" id="NF008165">
    <property type="entry name" value="PRK10917.1-3"/>
    <property type="match status" value="1"/>
</dbReference>
<evidence type="ECO:0000259" key="18">
    <source>
        <dbReference type="PROSITE" id="PS51194"/>
    </source>
</evidence>
<sequence length="731" mass="80408">MYYTGRHVFHEMRDENMPEEQAPKSNSATSGGSKRPVPPNVEALNRFAAPVTALAGVGPAVSRRLAPLGITTIADLLYHLPRRYLDRSSVTPIREVKIGEDVTVVGRVCDSESRTTRSRKKMLVVTLFDGTGYISGVWFNQDYHKDHLKEGSLVAFSGKASFMSRMLQITNPSFDVLGTRESDARVEGLHTGRIIPLYPATAGVTSAGLRKLISRALEAVKGMADPIPPEVAGKFGLSGLEGALCEIHFPGSAESLKKARHRLAFDEIFTMQVGLALIKKRREREARGVRHGGAGKLADQFLESLPFELTGSQRSAWLEIARDMGAQVQMNRLLHGEVGSGKTVVAVLALLLAVESGYQGAVMAPTEILAHQHYRRIGEMLDELPVRMRLLTGAPKREALSAIESGEVDIVIGTHALVSERVAFEKLGLAIIDEQHRFGLAQRVQLARKGNDPDILHMSATPIPRTLSLTLFGDLEVSIIDELPSGRKGVVTHVAGKDERKGIFAMVGREIAKRRQVFVVCPIIEESKKLEARAAADEARRLKKEFPDARVELVHGQMKGQEKRSIMERFAAGDIDILISTVMIEVGVDVPNATVMIVENADRFGLAQLHQLRGRIGRGKERAICVFFADPTTDDGKARMEAIKRYDDGFALAETDLEIRGEGTLFGTRQSGLPDLKAVRLSRNFDLIRKARVEAFRLVDADPTLAKPGNVLLRWETNRRFGGALGWLFHA</sequence>
<dbReference type="InterPro" id="IPR004609">
    <property type="entry name" value="ATP-dep_DNA_helicase_RecG"/>
</dbReference>
<evidence type="ECO:0000256" key="6">
    <source>
        <dbReference type="ARBA" id="ARBA00022806"/>
    </source>
</evidence>
<evidence type="ECO:0000256" key="8">
    <source>
        <dbReference type="ARBA" id="ARBA00023125"/>
    </source>
</evidence>
<dbReference type="CDD" id="cd04488">
    <property type="entry name" value="RecG_wedge_OBF"/>
    <property type="match status" value="1"/>
</dbReference>
<dbReference type="SMART" id="SM00490">
    <property type="entry name" value="HELICc"/>
    <property type="match status" value="1"/>
</dbReference>
<evidence type="ECO:0000256" key="14">
    <source>
        <dbReference type="ARBA" id="ARBA00048988"/>
    </source>
</evidence>
<dbReference type="InterPro" id="IPR045562">
    <property type="entry name" value="RecG_dom3_C"/>
</dbReference>
<keyword evidence="11" id="KW-0413">Isomerase</keyword>
<dbReference type="PANTHER" id="PTHR47964">
    <property type="entry name" value="ATP-DEPENDENT DNA HELICASE HOMOLOG RECG, CHLOROPLASTIC"/>
    <property type="match status" value="1"/>
</dbReference>
<evidence type="ECO:0000313" key="19">
    <source>
        <dbReference type="EMBL" id="PKQ27781.1"/>
    </source>
</evidence>
<organism evidence="19 20">
    <name type="scientific">Candidatus Anoxymicrobium japonicum</name>
    <dbReference type="NCBI Taxonomy" id="2013648"/>
    <lineage>
        <taxon>Bacteria</taxon>
        <taxon>Bacillati</taxon>
        <taxon>Actinomycetota</taxon>
        <taxon>Candidatus Geothermincolia</taxon>
        <taxon>Candidatus Geothermincolales</taxon>
        <taxon>Candidatus Anoxymicrobiaceae</taxon>
        <taxon>Candidatus Anoxymicrobium</taxon>
    </lineage>
</organism>
<evidence type="ECO:0000256" key="3">
    <source>
        <dbReference type="ARBA" id="ARBA00022741"/>
    </source>
</evidence>
<evidence type="ECO:0000256" key="15">
    <source>
        <dbReference type="RuleBase" id="RU363016"/>
    </source>
</evidence>
<dbReference type="EMBL" id="PHEX01000054">
    <property type="protein sequence ID" value="PKQ27781.1"/>
    <property type="molecule type" value="Genomic_DNA"/>
</dbReference>
<comment type="function">
    <text evidence="15">Plays a critical role in recombination and DNA repair. Helps process Holliday junction intermediates to mature products by catalyzing branch migration. Has replication fork regression activity, unwinds stalled or blocked replication forks to make a HJ that can be resolved. Has a DNA unwinding activity characteristic of a DNA helicase with 3'-5' polarity.</text>
</comment>
<dbReference type="NCBIfam" id="TIGR00643">
    <property type="entry name" value="recG"/>
    <property type="match status" value="1"/>
</dbReference>
<dbReference type="InterPro" id="IPR011545">
    <property type="entry name" value="DEAD/DEAH_box_helicase_dom"/>
</dbReference>
<evidence type="ECO:0000256" key="5">
    <source>
        <dbReference type="ARBA" id="ARBA00022801"/>
    </source>
</evidence>
<name>A0A2N3G4Y1_9ACTN</name>
<dbReference type="InterPro" id="IPR027417">
    <property type="entry name" value="P-loop_NTPase"/>
</dbReference>
<feature type="compositionally biased region" description="Polar residues" evidence="16">
    <location>
        <begin position="23"/>
        <end position="32"/>
    </location>
</feature>
<dbReference type="InterPro" id="IPR001650">
    <property type="entry name" value="Helicase_C-like"/>
</dbReference>
<protein>
    <recommendedName>
        <fullName evidence="2 15">ATP-dependent DNA helicase RecG</fullName>
        <ecNumber evidence="13 15">5.6.2.4</ecNumber>
    </recommendedName>
</protein>
<dbReference type="GO" id="GO:0006281">
    <property type="term" value="P:DNA repair"/>
    <property type="evidence" value="ECO:0007669"/>
    <property type="project" value="UniProtKB-UniRule"/>
</dbReference>
<dbReference type="AlphaFoldDB" id="A0A2N3G4Y1"/>
<dbReference type="PANTHER" id="PTHR47964:SF1">
    <property type="entry name" value="ATP-DEPENDENT DNA HELICASE HOMOLOG RECG, CHLOROPLASTIC"/>
    <property type="match status" value="1"/>
</dbReference>
<evidence type="ECO:0000259" key="17">
    <source>
        <dbReference type="PROSITE" id="PS51192"/>
    </source>
</evidence>
<dbReference type="Pfam" id="PF00271">
    <property type="entry name" value="Helicase_C"/>
    <property type="match status" value="1"/>
</dbReference>
<dbReference type="GO" id="GO:0043138">
    <property type="term" value="F:3'-5' DNA helicase activity"/>
    <property type="evidence" value="ECO:0007669"/>
    <property type="project" value="UniProtKB-EC"/>
</dbReference>
<dbReference type="EC" id="5.6.2.4" evidence="13 15"/>
<keyword evidence="8" id="KW-0238">DNA-binding</keyword>
<dbReference type="SMART" id="SM00487">
    <property type="entry name" value="DEXDc"/>
    <property type="match status" value="1"/>
</dbReference>
<evidence type="ECO:0000256" key="9">
    <source>
        <dbReference type="ARBA" id="ARBA00023172"/>
    </source>
</evidence>
<dbReference type="Gene3D" id="1.10.150.20">
    <property type="entry name" value="5' to 3' exonuclease, C-terminal subdomain"/>
    <property type="match status" value="1"/>
</dbReference>
<evidence type="ECO:0000256" key="11">
    <source>
        <dbReference type="ARBA" id="ARBA00023235"/>
    </source>
</evidence>